<gene>
    <name evidence="3" type="ORF">PTSG_00010</name>
</gene>
<comment type="similarity">
    <text evidence="1">Belongs to the exportin family.</text>
</comment>
<accession>F2TV98</accession>
<evidence type="ECO:0000313" key="3">
    <source>
        <dbReference type="EMBL" id="EGD71994.1"/>
    </source>
</evidence>
<comment type="function">
    <text evidence="1">tRNA nucleus export receptor which facilitates tRNA translocation across the nuclear pore complex.</text>
</comment>
<dbReference type="AlphaFoldDB" id="F2TV98"/>
<keyword evidence="1" id="KW-0820">tRNA-binding</keyword>
<dbReference type="InParanoid" id="F2TV98"/>
<dbReference type="EMBL" id="GL832955">
    <property type="protein sequence ID" value="EGD71994.1"/>
    <property type="molecule type" value="Genomic_DNA"/>
</dbReference>
<dbReference type="PANTHER" id="PTHR15952">
    <property type="entry name" value="EXPORTIN-T/LOS1"/>
    <property type="match status" value="1"/>
</dbReference>
<dbReference type="GO" id="GO:0016363">
    <property type="term" value="C:nuclear matrix"/>
    <property type="evidence" value="ECO:0007669"/>
    <property type="project" value="TreeGrafter"/>
</dbReference>
<dbReference type="GO" id="GO:0005737">
    <property type="term" value="C:cytoplasm"/>
    <property type="evidence" value="ECO:0007669"/>
    <property type="project" value="UniProtKB-SubCell"/>
</dbReference>
<keyword evidence="1" id="KW-0694">RNA-binding</keyword>
<proteinExistence type="inferred from homology"/>
<dbReference type="Gene3D" id="1.25.10.10">
    <property type="entry name" value="Leucine-rich Repeat Variant"/>
    <property type="match status" value="1"/>
</dbReference>
<protein>
    <recommendedName>
        <fullName evidence="1">Exportin-T</fullName>
    </recommendedName>
    <alternativeName>
        <fullName evidence="1">Exportin(tRNA)</fullName>
    </alternativeName>
    <alternativeName>
        <fullName evidence="1">tRNA exportin</fullName>
    </alternativeName>
</protein>
<dbReference type="GO" id="GO:0031267">
    <property type="term" value="F:small GTPase binding"/>
    <property type="evidence" value="ECO:0007669"/>
    <property type="project" value="InterPro"/>
</dbReference>
<dbReference type="PANTHER" id="PTHR15952:SF11">
    <property type="entry name" value="EXPORTIN-T"/>
    <property type="match status" value="1"/>
</dbReference>
<dbReference type="GO" id="GO:0000049">
    <property type="term" value="F:tRNA binding"/>
    <property type="evidence" value="ECO:0007669"/>
    <property type="project" value="UniProtKB-UniRule"/>
</dbReference>
<keyword evidence="1" id="KW-0963">Cytoplasm</keyword>
<keyword evidence="1" id="KW-0539">Nucleus</keyword>
<reference evidence="3" key="1">
    <citation type="submission" date="2009-08" db="EMBL/GenBank/DDBJ databases">
        <title>Annotation of Salpingoeca rosetta.</title>
        <authorList>
            <consortium name="The Broad Institute Genome Sequencing Platform"/>
            <person name="Russ C."/>
            <person name="Cuomo C."/>
            <person name="Burger G."/>
            <person name="Gray M.W."/>
            <person name="Holland P.W.H."/>
            <person name="King N."/>
            <person name="Lang F.B.F."/>
            <person name="Roger A.J."/>
            <person name="Ruiz-Trillo I."/>
            <person name="Young S.K."/>
            <person name="Zeng Q."/>
            <person name="Gargeya S."/>
            <person name="Alvarado L."/>
            <person name="Berlin A."/>
            <person name="Chapman S.B."/>
            <person name="Chen Z."/>
            <person name="Freedman E."/>
            <person name="Gellesch M."/>
            <person name="Goldberg J."/>
            <person name="Griggs A."/>
            <person name="Gujja S."/>
            <person name="Heilman E."/>
            <person name="Heiman D."/>
            <person name="Howarth C."/>
            <person name="Mehta T."/>
            <person name="Neiman D."/>
            <person name="Pearson M."/>
            <person name="Roberts A."/>
            <person name="Saif S."/>
            <person name="Shea T."/>
            <person name="Shenoy N."/>
            <person name="Sisk P."/>
            <person name="Stolte C."/>
            <person name="Sykes S."/>
            <person name="White J."/>
            <person name="Yandava C."/>
            <person name="Haas B."/>
            <person name="Nusbaum C."/>
            <person name="Birren B."/>
        </authorList>
    </citation>
    <scope>NUCLEOTIDE SEQUENCE [LARGE SCALE GENOMIC DNA]</scope>
    <source>
        <strain evidence="3">ATCC 50818</strain>
    </source>
</reference>
<evidence type="ECO:0000313" key="4">
    <source>
        <dbReference type="Proteomes" id="UP000007799"/>
    </source>
</evidence>
<evidence type="ECO:0000259" key="2">
    <source>
        <dbReference type="Pfam" id="PF19282"/>
    </source>
</evidence>
<dbReference type="InterPro" id="IPR011989">
    <property type="entry name" value="ARM-like"/>
</dbReference>
<dbReference type="InterPro" id="IPR040017">
    <property type="entry name" value="XPOT"/>
</dbReference>
<dbReference type="eggNOG" id="KOG2021">
    <property type="taxonomic scope" value="Eukaryota"/>
</dbReference>
<name>F2TV98_SALR5</name>
<comment type="subcellular location">
    <subcellularLocation>
        <location evidence="1">Nucleus</location>
    </subcellularLocation>
    <subcellularLocation>
        <location evidence="1">Cytoplasm</location>
    </subcellularLocation>
    <text evidence="1">Shuttles between the nucleus and the cytoplasm.</text>
</comment>
<sequence length="236" mass="25893">MAMFGVEKDLLVYFSREVQLDLSGDESPGREVEANELDVQQQPRDLRRAYFTLIGAIVNAGLAHVGALEDVFMTLIQACVASAGVDGASASPDDPKAIKSCFGSLRELTRQWFSEDGTCSVPEFEAFARQHLVQACFTTILQPSFDVNELQYYGALGEIALVLLLLAHAYGSEFLEYIRSEYLHQLLSPDLAQEFVAHIDQSAAVSLKAGKKRLSAFLKHFLLRMRSSSGSPPTAA</sequence>
<keyword evidence="4" id="KW-1185">Reference proteome</keyword>
<organism evidence="4">
    <name type="scientific">Salpingoeca rosetta (strain ATCC 50818 / BSB-021)</name>
    <dbReference type="NCBI Taxonomy" id="946362"/>
    <lineage>
        <taxon>Eukaryota</taxon>
        <taxon>Choanoflagellata</taxon>
        <taxon>Craspedida</taxon>
        <taxon>Salpingoecidae</taxon>
        <taxon>Salpingoeca</taxon>
    </lineage>
</organism>
<evidence type="ECO:0000256" key="1">
    <source>
        <dbReference type="RuleBase" id="RU366037"/>
    </source>
</evidence>
<dbReference type="GeneID" id="16067950"/>
<dbReference type="Proteomes" id="UP000007799">
    <property type="component" value="Unassembled WGS sequence"/>
</dbReference>
<keyword evidence="1" id="KW-0813">Transport</keyword>
<dbReference type="Pfam" id="PF19282">
    <property type="entry name" value="Exportin-T"/>
    <property type="match status" value="1"/>
</dbReference>
<dbReference type="GO" id="GO:0005643">
    <property type="term" value="C:nuclear pore"/>
    <property type="evidence" value="ECO:0007669"/>
    <property type="project" value="TreeGrafter"/>
</dbReference>
<dbReference type="GO" id="GO:0071528">
    <property type="term" value="P:tRNA re-export from nucleus"/>
    <property type="evidence" value="ECO:0007669"/>
    <property type="project" value="UniProtKB-UniRule"/>
</dbReference>
<dbReference type="STRING" id="946362.F2TV98"/>
<dbReference type="KEGG" id="sre:PTSG_00010"/>
<dbReference type="RefSeq" id="XP_004998566.1">
    <property type="nucleotide sequence ID" value="XM_004998509.1"/>
</dbReference>
<feature type="domain" description="Exportin-T C-terminal" evidence="2">
    <location>
        <begin position="41"/>
        <end position="207"/>
    </location>
</feature>
<dbReference type="InterPro" id="IPR045546">
    <property type="entry name" value="Exportin-T_C"/>
</dbReference>